<feature type="transmembrane region" description="Helical" evidence="6">
    <location>
        <begin position="313"/>
        <end position="333"/>
    </location>
</feature>
<feature type="transmembrane region" description="Helical" evidence="6">
    <location>
        <begin position="137"/>
        <end position="158"/>
    </location>
</feature>
<feature type="transmembrane region" description="Helical" evidence="6">
    <location>
        <begin position="345"/>
        <end position="368"/>
    </location>
</feature>
<reference evidence="9" key="1">
    <citation type="submission" date="2017-06" db="EMBL/GenBank/DDBJ databases">
        <authorList>
            <person name="Varghese N."/>
            <person name="Submissions S."/>
        </authorList>
    </citation>
    <scope>NUCLEOTIDE SEQUENCE [LARGE SCALE GENOMIC DNA]</scope>
    <source>
        <strain evidence="9">DSM 137</strain>
    </source>
</reference>
<dbReference type="Gene3D" id="1.20.1250.20">
    <property type="entry name" value="MFS general substrate transporter like domains"/>
    <property type="match status" value="1"/>
</dbReference>
<evidence type="ECO:0000313" key="9">
    <source>
        <dbReference type="Proteomes" id="UP000198418"/>
    </source>
</evidence>
<comment type="subcellular location">
    <subcellularLocation>
        <location evidence="1">Cell membrane</location>
        <topology evidence="1">Multi-pass membrane protein</topology>
    </subcellularLocation>
</comment>
<feature type="transmembrane region" description="Helical" evidence="6">
    <location>
        <begin position="103"/>
        <end position="125"/>
    </location>
</feature>
<name>A0A212RK38_RHOAC</name>
<evidence type="ECO:0000313" key="8">
    <source>
        <dbReference type="EMBL" id="SNB72794.1"/>
    </source>
</evidence>
<dbReference type="RefSeq" id="WP_206605510.1">
    <property type="nucleotide sequence ID" value="NZ_FYDG01000005.1"/>
</dbReference>
<evidence type="ECO:0000259" key="7">
    <source>
        <dbReference type="PROSITE" id="PS50850"/>
    </source>
</evidence>
<dbReference type="PANTHER" id="PTHR43124:SF3">
    <property type="entry name" value="CHLORAMPHENICOL EFFLUX PUMP RV0191"/>
    <property type="match status" value="1"/>
</dbReference>
<feature type="transmembrane region" description="Helical" evidence="6">
    <location>
        <begin position="12"/>
        <end position="37"/>
    </location>
</feature>
<dbReference type="PROSITE" id="PS50850">
    <property type="entry name" value="MFS"/>
    <property type="match status" value="1"/>
</dbReference>
<dbReference type="GO" id="GO:0005886">
    <property type="term" value="C:plasma membrane"/>
    <property type="evidence" value="ECO:0007669"/>
    <property type="project" value="UniProtKB-SubCell"/>
</dbReference>
<feature type="transmembrane region" description="Helical" evidence="6">
    <location>
        <begin position="282"/>
        <end position="307"/>
    </location>
</feature>
<dbReference type="Pfam" id="PF07690">
    <property type="entry name" value="MFS_1"/>
    <property type="match status" value="1"/>
</dbReference>
<evidence type="ECO:0000256" key="2">
    <source>
        <dbReference type="ARBA" id="ARBA00022475"/>
    </source>
</evidence>
<dbReference type="PANTHER" id="PTHR43124">
    <property type="entry name" value="PURINE EFFLUX PUMP PBUE"/>
    <property type="match status" value="1"/>
</dbReference>
<dbReference type="EMBL" id="FYDG01000005">
    <property type="protein sequence ID" value="SNB72794.1"/>
    <property type="molecule type" value="Genomic_DNA"/>
</dbReference>
<evidence type="ECO:0000256" key="6">
    <source>
        <dbReference type="SAM" id="Phobius"/>
    </source>
</evidence>
<dbReference type="InterPro" id="IPR036259">
    <property type="entry name" value="MFS_trans_sf"/>
</dbReference>
<gene>
    <name evidence="8" type="ORF">SAMN06265338_1058</name>
</gene>
<evidence type="ECO:0000256" key="3">
    <source>
        <dbReference type="ARBA" id="ARBA00022692"/>
    </source>
</evidence>
<feature type="transmembrane region" description="Helical" evidence="6">
    <location>
        <begin position="164"/>
        <end position="189"/>
    </location>
</feature>
<organism evidence="8 9">
    <name type="scientific">Rhodoblastus acidophilus</name>
    <name type="common">Rhodopseudomonas acidophila</name>
    <dbReference type="NCBI Taxonomy" id="1074"/>
    <lineage>
        <taxon>Bacteria</taxon>
        <taxon>Pseudomonadati</taxon>
        <taxon>Pseudomonadota</taxon>
        <taxon>Alphaproteobacteria</taxon>
        <taxon>Hyphomicrobiales</taxon>
        <taxon>Rhodoblastaceae</taxon>
        <taxon>Rhodoblastus</taxon>
    </lineage>
</organism>
<dbReference type="AlphaFoldDB" id="A0A212RK38"/>
<dbReference type="InterPro" id="IPR050189">
    <property type="entry name" value="MFS_Efflux_Transporters"/>
</dbReference>
<evidence type="ECO:0000256" key="1">
    <source>
        <dbReference type="ARBA" id="ARBA00004651"/>
    </source>
</evidence>
<sequence>MADDGRTDAQAVICLCAAEVLTMVGVFAFPALLPTFIAEWGLSNTQAGWISGAIFAGYTLAVPLLTAWTDRIDAKNVYLLGALCAAVSTLGFALTAQGFYSALLWRFLGGIGLAGTYMPGLKALVDRIAAERQPRWISFYTASFSLGTSGSFLATGVLADLFGWRAAFFSAAGAAAASAMLIALVLPAVKPPEQKQKTNPFDFAAVFRNRAAMGYVLGYAAHVWELFGARSWMVAFLGFALLRHPGASGPTPTTVATIATLIAMAASVFGADMAVRFGRRRWCALAMLASAALAFTIGFSAALPYLAAVGLMLLYNGLIQLDSAALTTGAVLVADPERRGATMAVHSLLGFGAGFCGPIAFGAILDAFGGAGSGFAWGLAFASLGAVAALGPLALRMGVSRR</sequence>
<proteinExistence type="predicted"/>
<keyword evidence="2" id="KW-1003">Cell membrane</keyword>
<evidence type="ECO:0000256" key="5">
    <source>
        <dbReference type="ARBA" id="ARBA00023136"/>
    </source>
</evidence>
<dbReference type="InterPro" id="IPR020846">
    <property type="entry name" value="MFS_dom"/>
</dbReference>
<feature type="transmembrane region" description="Helical" evidence="6">
    <location>
        <begin position="254"/>
        <end position="275"/>
    </location>
</feature>
<keyword evidence="4 6" id="KW-1133">Transmembrane helix</keyword>
<keyword evidence="5 6" id="KW-0472">Membrane</keyword>
<protein>
    <submittedName>
        <fullName evidence="8">Predicted arabinose efflux permease, MFS family</fullName>
    </submittedName>
</protein>
<feature type="domain" description="Major facilitator superfamily (MFS) profile" evidence="7">
    <location>
        <begin position="11"/>
        <end position="402"/>
    </location>
</feature>
<evidence type="ECO:0000256" key="4">
    <source>
        <dbReference type="ARBA" id="ARBA00022989"/>
    </source>
</evidence>
<dbReference type="Proteomes" id="UP000198418">
    <property type="component" value="Unassembled WGS sequence"/>
</dbReference>
<feature type="transmembrane region" description="Helical" evidence="6">
    <location>
        <begin position="216"/>
        <end position="242"/>
    </location>
</feature>
<dbReference type="GO" id="GO:0022857">
    <property type="term" value="F:transmembrane transporter activity"/>
    <property type="evidence" value="ECO:0007669"/>
    <property type="project" value="InterPro"/>
</dbReference>
<keyword evidence="9" id="KW-1185">Reference proteome</keyword>
<feature type="transmembrane region" description="Helical" evidence="6">
    <location>
        <begin position="374"/>
        <end position="395"/>
    </location>
</feature>
<accession>A0A212RK38</accession>
<dbReference type="InterPro" id="IPR011701">
    <property type="entry name" value="MFS"/>
</dbReference>
<feature type="transmembrane region" description="Helical" evidence="6">
    <location>
        <begin position="49"/>
        <end position="68"/>
    </location>
</feature>
<keyword evidence="3 6" id="KW-0812">Transmembrane</keyword>
<feature type="transmembrane region" description="Helical" evidence="6">
    <location>
        <begin position="77"/>
        <end position="97"/>
    </location>
</feature>
<dbReference type="SUPFAM" id="SSF103473">
    <property type="entry name" value="MFS general substrate transporter"/>
    <property type="match status" value="1"/>
</dbReference>